<name>A0A1W0VWA7_SORBI</name>
<dbReference type="AlphaFoldDB" id="A0A1W0VWA7"/>
<dbReference type="STRING" id="4558.A0A1W0VWA7"/>
<protein>
    <submittedName>
        <fullName evidence="3">Uncharacterized protein</fullName>
    </submittedName>
</protein>
<dbReference type="InterPro" id="IPR038789">
    <property type="entry name" value="LPA2-like"/>
</dbReference>
<keyword evidence="2" id="KW-1133">Transmembrane helix</keyword>
<keyword evidence="2" id="KW-0812">Transmembrane</keyword>
<dbReference type="EMBL" id="CM000762">
    <property type="protein sequence ID" value="OQU86394.1"/>
    <property type="molecule type" value="Genomic_DNA"/>
</dbReference>
<feature type="transmembrane region" description="Helical" evidence="2">
    <location>
        <begin position="125"/>
        <end position="152"/>
    </location>
</feature>
<dbReference type="Gramene" id="OQU86394">
    <property type="protein sequence ID" value="OQU86394"/>
    <property type="gene ID" value="SORBI_3003G084750"/>
</dbReference>
<evidence type="ECO:0000256" key="2">
    <source>
        <dbReference type="SAM" id="Phobius"/>
    </source>
</evidence>
<dbReference type="Proteomes" id="UP000000768">
    <property type="component" value="Chromosome 3"/>
</dbReference>
<dbReference type="InParanoid" id="A0A1W0VWA7"/>
<evidence type="ECO:0000313" key="4">
    <source>
        <dbReference type="Proteomes" id="UP000000768"/>
    </source>
</evidence>
<keyword evidence="4" id="KW-1185">Reference proteome</keyword>
<proteinExistence type="predicted"/>
<keyword evidence="2" id="KW-0472">Membrane</keyword>
<evidence type="ECO:0000256" key="1">
    <source>
        <dbReference type="SAM" id="MobiDB-lite"/>
    </source>
</evidence>
<accession>A0A1W0VWA7</accession>
<evidence type="ECO:0000313" key="3">
    <source>
        <dbReference type="EMBL" id="OQU86394.1"/>
    </source>
</evidence>
<sequence>MAAAGPHPLRVRHRQARQRRSVIRIDSEKLRQRQAPIPSVCGSGRPPIPSVFRPPRLAGTRQSGSKVQDTKVLEPPSPVVRRGPARSASIFQQQQEAVSTVGGVVGKGSTEEKLRQRQANENSFLLAWLGLAIIILVEGIGLVASGHVLLLLHSNE</sequence>
<dbReference type="PANTHER" id="PTHR37385:SF2">
    <property type="entry name" value="PROTEIN LPA2"/>
    <property type="match status" value="1"/>
</dbReference>
<organism evidence="3 4">
    <name type="scientific">Sorghum bicolor</name>
    <name type="common">Sorghum</name>
    <name type="synonym">Sorghum vulgare</name>
    <dbReference type="NCBI Taxonomy" id="4558"/>
    <lineage>
        <taxon>Eukaryota</taxon>
        <taxon>Viridiplantae</taxon>
        <taxon>Streptophyta</taxon>
        <taxon>Embryophyta</taxon>
        <taxon>Tracheophyta</taxon>
        <taxon>Spermatophyta</taxon>
        <taxon>Magnoliopsida</taxon>
        <taxon>Liliopsida</taxon>
        <taxon>Poales</taxon>
        <taxon>Poaceae</taxon>
        <taxon>PACMAD clade</taxon>
        <taxon>Panicoideae</taxon>
        <taxon>Andropogonodae</taxon>
        <taxon>Andropogoneae</taxon>
        <taxon>Sorghinae</taxon>
        <taxon>Sorghum</taxon>
    </lineage>
</organism>
<dbReference type="PANTHER" id="PTHR37385">
    <property type="entry name" value="PROTEIN LOW PSII ACCUMULATION 2, CHLOROPLASTIC"/>
    <property type="match status" value="1"/>
</dbReference>
<reference evidence="4" key="2">
    <citation type="journal article" date="2018" name="Plant J.">
        <title>The Sorghum bicolor reference genome: improved assembly, gene annotations, a transcriptome atlas, and signatures of genome organization.</title>
        <authorList>
            <person name="McCormick R.F."/>
            <person name="Truong S.K."/>
            <person name="Sreedasyam A."/>
            <person name="Jenkins J."/>
            <person name="Shu S."/>
            <person name="Sims D."/>
            <person name="Kennedy M."/>
            <person name="Amirebrahimi M."/>
            <person name="Weers B.D."/>
            <person name="McKinley B."/>
            <person name="Mattison A."/>
            <person name="Morishige D.T."/>
            <person name="Grimwood J."/>
            <person name="Schmutz J."/>
            <person name="Mullet J.E."/>
        </authorList>
    </citation>
    <scope>NUCLEOTIDE SEQUENCE [LARGE SCALE GENOMIC DNA]</scope>
    <source>
        <strain evidence="4">cv. BTx623</strain>
    </source>
</reference>
<feature type="region of interest" description="Disordered" evidence="1">
    <location>
        <begin position="1"/>
        <end position="84"/>
    </location>
</feature>
<gene>
    <name evidence="3" type="ORF">SORBI_3003G084750</name>
</gene>
<feature type="compositionally biased region" description="Basic residues" evidence="1">
    <location>
        <begin position="9"/>
        <end position="22"/>
    </location>
</feature>
<reference evidence="3 4" key="1">
    <citation type="journal article" date="2009" name="Nature">
        <title>The Sorghum bicolor genome and the diversification of grasses.</title>
        <authorList>
            <person name="Paterson A.H."/>
            <person name="Bowers J.E."/>
            <person name="Bruggmann R."/>
            <person name="Dubchak I."/>
            <person name="Grimwood J."/>
            <person name="Gundlach H."/>
            <person name="Haberer G."/>
            <person name="Hellsten U."/>
            <person name="Mitros T."/>
            <person name="Poliakov A."/>
            <person name="Schmutz J."/>
            <person name="Spannagl M."/>
            <person name="Tang H."/>
            <person name="Wang X."/>
            <person name="Wicker T."/>
            <person name="Bharti A.K."/>
            <person name="Chapman J."/>
            <person name="Feltus F.A."/>
            <person name="Gowik U."/>
            <person name="Grigoriev I.V."/>
            <person name="Lyons E."/>
            <person name="Maher C.A."/>
            <person name="Martis M."/>
            <person name="Narechania A."/>
            <person name="Otillar R.P."/>
            <person name="Penning B.W."/>
            <person name="Salamov A.A."/>
            <person name="Wang Y."/>
            <person name="Zhang L."/>
            <person name="Carpita N.C."/>
            <person name="Freeling M."/>
            <person name="Gingle A.R."/>
            <person name="Hash C.T."/>
            <person name="Keller B."/>
            <person name="Klein P."/>
            <person name="Kresovich S."/>
            <person name="McCann M.C."/>
            <person name="Ming R."/>
            <person name="Peterson D.G."/>
            <person name="Mehboob-ur-Rahman"/>
            <person name="Ware D."/>
            <person name="Westhoff P."/>
            <person name="Mayer K.F."/>
            <person name="Messing J."/>
            <person name="Rokhsar D.S."/>
        </authorList>
    </citation>
    <scope>NUCLEOTIDE SEQUENCE [LARGE SCALE GENOMIC DNA]</scope>
    <source>
        <strain evidence="4">cv. BTx623</strain>
    </source>
</reference>